<dbReference type="InterPro" id="IPR051678">
    <property type="entry name" value="AGP_Transferase"/>
</dbReference>
<dbReference type="SUPFAM" id="SSF56112">
    <property type="entry name" value="Protein kinase-like (PK-like)"/>
    <property type="match status" value="1"/>
</dbReference>
<feature type="domain" description="Aminoglycoside phosphotransferase" evidence="1">
    <location>
        <begin position="33"/>
        <end position="258"/>
    </location>
</feature>
<protein>
    <recommendedName>
        <fullName evidence="1">Aminoglycoside phosphotransferase domain-containing protein</fullName>
    </recommendedName>
</protein>
<dbReference type="InterPro" id="IPR002575">
    <property type="entry name" value="Aminoglycoside_PTrfase"/>
</dbReference>
<dbReference type="PANTHER" id="PTHR21310:SF15">
    <property type="entry name" value="AMINOGLYCOSIDE PHOSPHOTRANSFERASE DOMAIN-CONTAINING PROTEIN"/>
    <property type="match status" value="1"/>
</dbReference>
<dbReference type="EMBL" id="UINC01008570">
    <property type="protein sequence ID" value="SVA38553.1"/>
    <property type="molecule type" value="Genomic_DNA"/>
</dbReference>
<sequence>MSEPWAPEYRLQLLEVERILSDNIELDVKDAVVLDEGWDFFCYLINETFVFRFPKRRAEAERLIEEKAFLAKLKLTTKTPHFDFWVDRPVGFHLPFAGYPLLSGTPLFEISKVDVDPNVIGNQLGQALRELHAQMLTPSRPPHDPITEWLPGAQNELESIADVIDRSLFETCGALLASYQPRTPSEHHVTTHGDLHAGHVLVDEQGELAGIIDWTDAHTSNRYTDFAGLWAWGGDGPVIAAFDGYRRVPTSADWAQLRTQAIIDVVELIDFGIRSEEPTLVATGQGWLRDRQNEGVLEDLYAAPD</sequence>
<dbReference type="PANTHER" id="PTHR21310">
    <property type="entry name" value="AMINOGLYCOSIDE PHOSPHOTRANSFERASE-RELATED-RELATED"/>
    <property type="match status" value="1"/>
</dbReference>
<organism evidence="2">
    <name type="scientific">marine metagenome</name>
    <dbReference type="NCBI Taxonomy" id="408172"/>
    <lineage>
        <taxon>unclassified sequences</taxon>
        <taxon>metagenomes</taxon>
        <taxon>ecological metagenomes</taxon>
    </lineage>
</organism>
<evidence type="ECO:0000313" key="2">
    <source>
        <dbReference type="EMBL" id="SVA38553.1"/>
    </source>
</evidence>
<dbReference type="Gene3D" id="3.30.200.20">
    <property type="entry name" value="Phosphorylase Kinase, domain 1"/>
    <property type="match status" value="1"/>
</dbReference>
<dbReference type="Pfam" id="PF01636">
    <property type="entry name" value="APH"/>
    <property type="match status" value="1"/>
</dbReference>
<evidence type="ECO:0000259" key="1">
    <source>
        <dbReference type="Pfam" id="PF01636"/>
    </source>
</evidence>
<dbReference type="Gene3D" id="3.90.1200.10">
    <property type="match status" value="1"/>
</dbReference>
<accession>A0A381VGK5</accession>
<name>A0A381VGK5_9ZZZZ</name>
<reference evidence="2" key="1">
    <citation type="submission" date="2018-05" db="EMBL/GenBank/DDBJ databases">
        <authorList>
            <person name="Lanie J.A."/>
            <person name="Ng W.-L."/>
            <person name="Kazmierczak K.M."/>
            <person name="Andrzejewski T.M."/>
            <person name="Davidsen T.M."/>
            <person name="Wayne K.J."/>
            <person name="Tettelin H."/>
            <person name="Glass J.I."/>
            <person name="Rusch D."/>
            <person name="Podicherti R."/>
            <person name="Tsui H.-C.T."/>
            <person name="Winkler M.E."/>
        </authorList>
    </citation>
    <scope>NUCLEOTIDE SEQUENCE</scope>
</reference>
<dbReference type="AlphaFoldDB" id="A0A381VGK5"/>
<gene>
    <name evidence="2" type="ORF">METZ01_LOCUS91407</name>
</gene>
<proteinExistence type="predicted"/>
<dbReference type="InterPro" id="IPR011009">
    <property type="entry name" value="Kinase-like_dom_sf"/>
</dbReference>